<evidence type="ECO:0000256" key="7">
    <source>
        <dbReference type="ARBA" id="ARBA00023136"/>
    </source>
</evidence>
<keyword evidence="4" id="KW-0547">Nucleotide-binding</keyword>
<keyword evidence="6" id="KW-0067">ATP-binding</keyword>
<dbReference type="STRING" id="698492.A0A0E9NJQ8"/>
<dbReference type="OMA" id="KIMLCEP"/>
<dbReference type="InterPro" id="IPR003593">
    <property type="entry name" value="AAA+_ATPase"/>
</dbReference>
<evidence type="ECO:0000259" key="12">
    <source>
        <dbReference type="SMART" id="SM00382"/>
    </source>
</evidence>
<evidence type="ECO:0000313" key="14">
    <source>
        <dbReference type="Proteomes" id="UP000033140"/>
    </source>
</evidence>
<dbReference type="GO" id="GO:0016887">
    <property type="term" value="F:ATP hydrolysis activity"/>
    <property type="evidence" value="ECO:0007669"/>
    <property type="project" value="InterPro"/>
</dbReference>
<dbReference type="GO" id="GO:0005829">
    <property type="term" value="C:cytosol"/>
    <property type="evidence" value="ECO:0007669"/>
    <property type="project" value="TreeGrafter"/>
</dbReference>
<dbReference type="Pfam" id="PF00004">
    <property type="entry name" value="AAA"/>
    <property type="match status" value="2"/>
</dbReference>
<dbReference type="PANTHER" id="PTHR23077">
    <property type="entry name" value="AAA-FAMILY ATPASE"/>
    <property type="match status" value="1"/>
</dbReference>
<comment type="caution">
    <text evidence="13">The sequence shown here is derived from an EMBL/GenBank/DDBJ whole genome shotgun (WGS) entry which is preliminary data.</text>
</comment>
<keyword evidence="5" id="KW-0378">Hydrolase</keyword>
<evidence type="ECO:0000256" key="6">
    <source>
        <dbReference type="ARBA" id="ARBA00022840"/>
    </source>
</evidence>
<evidence type="ECO:0000256" key="10">
    <source>
        <dbReference type="ARBA" id="ARBA00048778"/>
    </source>
</evidence>
<keyword evidence="7" id="KW-0472">Membrane</keyword>
<feature type="region of interest" description="Disordered" evidence="11">
    <location>
        <begin position="1046"/>
        <end position="1105"/>
    </location>
</feature>
<evidence type="ECO:0000256" key="5">
    <source>
        <dbReference type="ARBA" id="ARBA00022801"/>
    </source>
</evidence>
<keyword evidence="14" id="KW-1185">Reference proteome</keyword>
<dbReference type="InterPro" id="IPR027417">
    <property type="entry name" value="P-loop_NTPase"/>
</dbReference>
<organism evidence="13 14">
    <name type="scientific">Saitoella complicata (strain BCRC 22490 / CBS 7301 / JCM 7358 / NBRC 10748 / NRRL Y-17804)</name>
    <dbReference type="NCBI Taxonomy" id="698492"/>
    <lineage>
        <taxon>Eukaryota</taxon>
        <taxon>Fungi</taxon>
        <taxon>Dikarya</taxon>
        <taxon>Ascomycota</taxon>
        <taxon>Taphrinomycotina</taxon>
        <taxon>Taphrinomycotina incertae sedis</taxon>
        <taxon>Saitoella</taxon>
    </lineage>
</organism>
<protein>
    <recommendedName>
        <fullName evidence="8">Peroxisomal ATPase PEX6</fullName>
    </recommendedName>
    <alternativeName>
        <fullName evidence="9">Peroxin-6</fullName>
    </alternativeName>
</protein>
<dbReference type="SUPFAM" id="SSF52540">
    <property type="entry name" value="P-loop containing nucleoside triphosphate hydrolases"/>
    <property type="match status" value="2"/>
</dbReference>
<keyword evidence="3" id="KW-0962">Peroxisome biogenesis</keyword>
<dbReference type="GO" id="GO:0005778">
    <property type="term" value="C:peroxisomal membrane"/>
    <property type="evidence" value="ECO:0007669"/>
    <property type="project" value="TreeGrafter"/>
</dbReference>
<dbReference type="CDD" id="cd19527">
    <property type="entry name" value="RecA-like_PEX6_r2"/>
    <property type="match status" value="1"/>
</dbReference>
<comment type="similarity">
    <text evidence="2">Belongs to the AAA ATPase family.</text>
</comment>
<dbReference type="InterPro" id="IPR003959">
    <property type="entry name" value="ATPase_AAA_core"/>
</dbReference>
<dbReference type="PANTHER" id="PTHR23077:SF9">
    <property type="entry name" value="PEROXISOMAL ATPASE PEX6"/>
    <property type="match status" value="1"/>
</dbReference>
<dbReference type="Gene3D" id="3.40.50.300">
    <property type="entry name" value="P-loop containing nucleotide triphosphate hydrolases"/>
    <property type="match status" value="2"/>
</dbReference>
<comment type="catalytic activity">
    <reaction evidence="10">
        <text>ATP + H2O = ADP + phosphate + H(+)</text>
        <dbReference type="Rhea" id="RHEA:13065"/>
        <dbReference type="ChEBI" id="CHEBI:15377"/>
        <dbReference type="ChEBI" id="CHEBI:15378"/>
        <dbReference type="ChEBI" id="CHEBI:30616"/>
        <dbReference type="ChEBI" id="CHEBI:43474"/>
        <dbReference type="ChEBI" id="CHEBI:456216"/>
    </reaction>
    <physiologicalReaction direction="left-to-right" evidence="10">
        <dbReference type="Rhea" id="RHEA:13066"/>
    </physiologicalReaction>
</comment>
<evidence type="ECO:0000256" key="4">
    <source>
        <dbReference type="ARBA" id="ARBA00022741"/>
    </source>
</evidence>
<dbReference type="InterPro" id="IPR047533">
    <property type="entry name" value="RecA-like_PEX6_r2"/>
</dbReference>
<dbReference type="PROSITE" id="PS00674">
    <property type="entry name" value="AAA"/>
    <property type="match status" value="1"/>
</dbReference>
<dbReference type="AlphaFoldDB" id="A0A0E9NJQ8"/>
<evidence type="ECO:0000256" key="9">
    <source>
        <dbReference type="ARBA" id="ARBA00034920"/>
    </source>
</evidence>
<reference evidence="13 14" key="1">
    <citation type="journal article" date="2011" name="J. Gen. Appl. Microbiol.">
        <title>Draft genome sequencing of the enigmatic yeast Saitoella complicata.</title>
        <authorList>
            <person name="Nishida H."/>
            <person name="Hamamoto M."/>
            <person name="Sugiyama J."/>
        </authorList>
    </citation>
    <scope>NUCLEOTIDE SEQUENCE [LARGE SCALE GENOMIC DNA]</scope>
    <source>
        <strain evidence="13 14">NRRL Y-17804</strain>
    </source>
</reference>
<dbReference type="InterPro" id="IPR050168">
    <property type="entry name" value="AAA_ATPase_domain"/>
</dbReference>
<proteinExistence type="inferred from homology"/>
<dbReference type="SMART" id="SM00382">
    <property type="entry name" value="AAA"/>
    <property type="match status" value="2"/>
</dbReference>
<name>A0A0E9NJQ8_SAICN</name>
<feature type="compositionally biased region" description="Basic and acidic residues" evidence="11">
    <location>
        <begin position="1046"/>
        <end position="1065"/>
    </location>
</feature>
<feature type="domain" description="AAA+ ATPase" evidence="12">
    <location>
        <begin position="507"/>
        <end position="643"/>
    </location>
</feature>
<dbReference type="GO" id="GO:0016558">
    <property type="term" value="P:protein import into peroxisome matrix"/>
    <property type="evidence" value="ECO:0007669"/>
    <property type="project" value="TreeGrafter"/>
</dbReference>
<evidence type="ECO:0000256" key="1">
    <source>
        <dbReference type="ARBA" id="ARBA00004370"/>
    </source>
</evidence>
<dbReference type="FunFam" id="3.40.50.300:FF:000109">
    <property type="entry name" value="Peroxisomal biogenesis factor 6"/>
    <property type="match status" value="1"/>
</dbReference>
<gene>
    <name evidence="13" type="ORF">G7K_3789-t1</name>
</gene>
<reference evidence="13 14" key="3">
    <citation type="journal article" date="2015" name="Genome Announc.">
        <title>Draft Genome Sequence of the Archiascomycetous Yeast Saitoella complicata.</title>
        <authorList>
            <person name="Yamauchi K."/>
            <person name="Kondo S."/>
            <person name="Hamamoto M."/>
            <person name="Takahashi Y."/>
            <person name="Ogura Y."/>
            <person name="Hayashi T."/>
            <person name="Nishida H."/>
        </authorList>
    </citation>
    <scope>NUCLEOTIDE SEQUENCE [LARGE SCALE GENOMIC DNA]</scope>
    <source>
        <strain evidence="13 14">NRRL Y-17804</strain>
    </source>
</reference>
<evidence type="ECO:0000313" key="13">
    <source>
        <dbReference type="EMBL" id="GAO49640.1"/>
    </source>
</evidence>
<dbReference type="FunFam" id="1.10.8.60:FF:000039">
    <property type="entry name" value="peroxisome biogenesis factor 6"/>
    <property type="match status" value="1"/>
</dbReference>
<dbReference type="InterPro" id="IPR056995">
    <property type="entry name" value="PEX6_4th_dom"/>
</dbReference>
<evidence type="ECO:0000256" key="3">
    <source>
        <dbReference type="ARBA" id="ARBA00022593"/>
    </source>
</evidence>
<evidence type="ECO:0000256" key="2">
    <source>
        <dbReference type="ARBA" id="ARBA00006914"/>
    </source>
</evidence>
<dbReference type="EMBL" id="BACD03000024">
    <property type="protein sequence ID" value="GAO49640.1"/>
    <property type="molecule type" value="Genomic_DNA"/>
</dbReference>
<comment type="subcellular location">
    <subcellularLocation>
        <location evidence="1">Membrane</location>
    </subcellularLocation>
</comment>
<dbReference type="Gene3D" id="1.10.8.60">
    <property type="match status" value="2"/>
</dbReference>
<feature type="domain" description="AAA+ ATPase" evidence="12">
    <location>
        <begin position="784"/>
        <end position="924"/>
    </location>
</feature>
<reference evidence="13 14" key="2">
    <citation type="journal article" date="2014" name="J. Gen. Appl. Microbiol.">
        <title>The early diverging ascomycetous budding yeast Saitoella complicata has three histone deacetylases belonging to the Clr6, Hos2, and Rpd3 lineages.</title>
        <authorList>
            <person name="Nishida H."/>
            <person name="Matsumoto T."/>
            <person name="Kondo S."/>
            <person name="Hamamoto M."/>
            <person name="Yoshikawa H."/>
        </authorList>
    </citation>
    <scope>NUCLEOTIDE SEQUENCE [LARGE SCALE GENOMIC DNA]</scope>
    <source>
        <strain evidence="13 14">NRRL Y-17804</strain>
    </source>
</reference>
<evidence type="ECO:0000256" key="8">
    <source>
        <dbReference type="ARBA" id="ARBA00034811"/>
    </source>
</evidence>
<dbReference type="GO" id="GO:0005524">
    <property type="term" value="F:ATP binding"/>
    <property type="evidence" value="ECO:0007669"/>
    <property type="project" value="UniProtKB-KW"/>
</dbReference>
<dbReference type="InterPro" id="IPR003960">
    <property type="entry name" value="ATPase_AAA_CS"/>
</dbReference>
<dbReference type="Proteomes" id="UP000033140">
    <property type="component" value="Unassembled WGS sequence"/>
</dbReference>
<dbReference type="Pfam" id="PF23315">
    <property type="entry name" value="PEX6_4th"/>
    <property type="match status" value="1"/>
</dbReference>
<evidence type="ECO:0000256" key="11">
    <source>
        <dbReference type="SAM" id="MobiDB-lite"/>
    </source>
</evidence>
<sequence>MMPAALRKPRFMPLRATLTVLDELSEEVAVMSQDLWDEMYRPEEISRGYCYVAVEVNIYDSKEYCVLRADLNPSLPFGTVAIGSKVGDWTDGTVVKVQSTRPVELTNVILSTDPVFYDAIVENKVGLAEWIRRSGRIIRTGTKLQLDVEGGNTALHLRLCEPVVQGVIGAETELVIARGASSNEVGEEDVDELVGELDKSRFFGLEGSHTSLTSSLHFSVPTQSKALLPSLQAHVLTRPVRVERLQGQHISEDEDKEVWVLLNSEAMCSLGLFSEDLCWVSNGADVPKRLVRVFAGDESDDGVRLSPVLWHNMGSPAQLVFTPLSPSEKRKQALLKVADAINIYKIPTPTSTDRELQPAVLSALKSHFSNMKRVMRSGDIFGVGIDEETARALYVPPSPDADEDDGEDLELLSGRKTAAVWFMVEIEGEMKDAEVIVDPKTTRMTQVGSKQLTIPKLSSGWPTYLGLSTTLPASPPSSTPATDLPPAYPRLKALLTAALSPRARKLPISTILLYGARAVGKSTLAHWAAGELGIHVFEINAYEIVGETSAKTEAYLRARIERAGAYAPCLILLRHVEALGRKKSDNENGESFGREIIAEALEEARKLAGEFGVALVGTTSEKEKVGEGVVAAFRHEIEVGAPSEGERLCILETLVERGGVRVSPDVELRSLAVKSAALVAGDLVDVVRRAEMVADTRIENFISSSGQAISAKDVQVAGRWVTAADFEAAMTEARKAYSDSIGAPKIPNVTWDDVGGLASVKDDIMDTIQLPLDHPELFASGMKKRSGILFYGPPGTGKTLLAKAVATSFSLNFFSVKGPELLNMYIGESEANVRRVFQRAREARPCVVFFDELDSVAPKRGNQGDSGGVMDRIVSQLLAELDGMSGGGSGDVFVIGATNRPDLLDPALLRPGRFDKMVYLGVSNTHEQQLNILQALTRKFRLSPPLDLANIANACPFTYTGADFYALCSDAMLKAMTRQAAAVDRKVKSYVPPISTHYFFDHLATEEDTEVVVTEEDFKDAMNELVPSVSEKELAHFKEIQSKFSMKKEEKKDKGKGKAVEDDVVHNGNGAEPYTGRTGLNRQGGQERKRERKSILASYNILSHP</sequence>
<accession>A0A0E9NJQ8</accession>